<sequence length="62" mass="7043">MITTAIKNVYNDTAYVLGTIVGSGIMAIILHTDEVKFLQTIIASMMITTTIEYFRMKNRKEK</sequence>
<keyword evidence="1" id="KW-1133">Transmembrane helix</keyword>
<evidence type="ECO:0000256" key="1">
    <source>
        <dbReference type="SAM" id="Phobius"/>
    </source>
</evidence>
<reference evidence="2 3" key="1">
    <citation type="submission" date="2017-09" db="EMBL/GenBank/DDBJ databases">
        <title>Large-scale bioinformatics analysis of Bacillus genomes uncovers conserved roles of natural products in bacterial physiology.</title>
        <authorList>
            <consortium name="Agbiome Team Llc"/>
            <person name="Bleich R.M."/>
            <person name="Grubbs K.J."/>
            <person name="Santa Maria K.C."/>
            <person name="Allen S.E."/>
            <person name="Farag S."/>
            <person name="Shank E.A."/>
            <person name="Bowers A."/>
        </authorList>
    </citation>
    <scope>NUCLEOTIDE SEQUENCE [LARGE SCALE GENOMIC DNA]</scope>
    <source>
        <strain evidence="2 3">AFS092789</strain>
    </source>
</reference>
<evidence type="ECO:0000313" key="2">
    <source>
        <dbReference type="EMBL" id="PDZ94677.1"/>
    </source>
</evidence>
<organism evidence="2 3">
    <name type="scientific">Bacillus cereus</name>
    <dbReference type="NCBI Taxonomy" id="1396"/>
    <lineage>
        <taxon>Bacteria</taxon>
        <taxon>Bacillati</taxon>
        <taxon>Bacillota</taxon>
        <taxon>Bacilli</taxon>
        <taxon>Bacillales</taxon>
        <taxon>Bacillaceae</taxon>
        <taxon>Bacillus</taxon>
        <taxon>Bacillus cereus group</taxon>
    </lineage>
</organism>
<dbReference type="Proteomes" id="UP000219922">
    <property type="component" value="Unassembled WGS sequence"/>
</dbReference>
<protein>
    <submittedName>
        <fullName evidence="2">Uncharacterized protein</fullName>
    </submittedName>
</protein>
<feature type="transmembrane region" description="Helical" evidence="1">
    <location>
        <begin position="12"/>
        <end position="31"/>
    </location>
</feature>
<dbReference type="EMBL" id="NVMX01000138">
    <property type="protein sequence ID" value="PDZ94677.1"/>
    <property type="molecule type" value="Genomic_DNA"/>
</dbReference>
<keyword evidence="1" id="KW-0812">Transmembrane</keyword>
<comment type="caution">
    <text evidence="2">The sequence shown here is derived from an EMBL/GenBank/DDBJ whole genome shotgun (WGS) entry which is preliminary data.</text>
</comment>
<gene>
    <name evidence="2" type="ORF">CON36_32590</name>
</gene>
<name>A0A9X6ST67_BACCE</name>
<dbReference type="RefSeq" id="WP_098006815.1">
    <property type="nucleotide sequence ID" value="NZ_NVMX01000138.1"/>
</dbReference>
<feature type="transmembrane region" description="Helical" evidence="1">
    <location>
        <begin position="37"/>
        <end position="54"/>
    </location>
</feature>
<accession>A0A9X6ST67</accession>
<keyword evidence="1" id="KW-0472">Membrane</keyword>
<dbReference type="AlphaFoldDB" id="A0A9X6ST67"/>
<evidence type="ECO:0000313" key="3">
    <source>
        <dbReference type="Proteomes" id="UP000219922"/>
    </source>
</evidence>
<proteinExistence type="predicted"/>